<dbReference type="Gene3D" id="3.40.50.300">
    <property type="entry name" value="P-loop containing nucleotide triphosphate hydrolases"/>
    <property type="match status" value="1"/>
</dbReference>
<dbReference type="SUPFAM" id="SSF50249">
    <property type="entry name" value="Nucleic acid-binding proteins"/>
    <property type="match status" value="1"/>
</dbReference>
<keyword evidence="3" id="KW-1185">Reference proteome</keyword>
<dbReference type="SUPFAM" id="SSF52540">
    <property type="entry name" value="P-loop containing nucleoside triphosphate hydrolases"/>
    <property type="match status" value="1"/>
</dbReference>
<name>A0A2U8WY92_9HYPH</name>
<dbReference type="InterPro" id="IPR027417">
    <property type="entry name" value="P-loop_NTPase"/>
</dbReference>
<dbReference type="Gene3D" id="3.90.1570.50">
    <property type="match status" value="1"/>
</dbReference>
<reference evidence="2 3" key="1">
    <citation type="submission" date="2018-05" db="EMBL/GenBank/DDBJ databases">
        <title>Complete Genome Sequence of Methylobacterium sp. 17Sr1-28.</title>
        <authorList>
            <person name="Srinivasan S."/>
        </authorList>
    </citation>
    <scope>NUCLEOTIDE SEQUENCE [LARGE SCALE GENOMIC DNA]</scope>
    <source>
        <strain evidence="2 3">17Sr1-28</strain>
    </source>
</reference>
<dbReference type="Proteomes" id="UP000245444">
    <property type="component" value="Chromosome"/>
</dbReference>
<dbReference type="Pfam" id="PF00575">
    <property type="entry name" value="S1"/>
    <property type="match status" value="1"/>
</dbReference>
<accession>A0A2U8WY92</accession>
<sequence length="868" mass="99283">MDPTYGWQEIRGAGQLGLNFDPVTVQTKKNLRRFAIGKGAEKKSYIPDYVVTIDAFPILICEGKGPGANLDEAFREARLYAGELNAVFETDINPVRFVMATDGFNILAGYVDSDTPKYRIDDQNISLYSDSMANFVKHFGLESVVEQYKIVAKKTRPRRFWKPNRLIGGSAITHEEISYNSFGANITTDFSHIFKPLTLEDRATIAKHAYVPSKRRERYVEPIDRIIRAAAPVSEARSKTVEDTAAPKEVFRAMRRVRKLEHEILLIIGSAGAGKTTFVDYLQEVALPRDLRDKTIWIRINMNPAPISRDEIYSWLRAEIISSIKNSCSDTDFDDIDVIKTVNSEKVNAFRKGIGRLYESNKDIYNTKLGEYLHNILENHHLQTINMIKYASGQENKLPLVVLDNCDKRLRDEQLLMFEAAQWLQREFACLVVLPLREETYDNHYNEPPLDTALKDLVFRIEPPLFQRVLQERISLALSTLDKKGKRILSYTLPNGMRVDYPASDQAYYLGSILRSLFEHDRFVRRFIVGLSGRNIRRALEIFLQFCQSGHIPEEEILKIRRSEGQHVLPLEMVTNVLLRLNQRFYTSKGAYLKNIYAIDEHDEHPNYLSRLLILRYLQTKKDSSGPNRLRGYIKVAELRQVMERLGISSQTFSRELETLAKAFCVYTEDFRTEKLNDYDLVSLAPAGFVHLQITDNVHYLATIAEDTWFTREDVAVQISDRIRDPSSHYTLTSVFYNAVDVFNEISAFRDKMIAVQQNTFDNNELSALTDLVNAHSNLVRYERSFASGSWIGLRERHPIGSKRVGKIVGNKAFGLFVDIEPTLTGLVPASSLPRDYAANSDFNVGKQLQVCIARIDPSLQKIGLELI</sequence>
<gene>
    <name evidence="2" type="ORF">DK419_26505</name>
</gene>
<evidence type="ECO:0000313" key="3">
    <source>
        <dbReference type="Proteomes" id="UP000245444"/>
    </source>
</evidence>
<dbReference type="AlphaFoldDB" id="A0A2U8WY92"/>
<dbReference type="KEGG" id="mtea:DK419_26505"/>
<dbReference type="OrthoDB" id="9804077at2"/>
<evidence type="ECO:0000259" key="1">
    <source>
        <dbReference type="PROSITE" id="PS50126"/>
    </source>
</evidence>
<dbReference type="Gene3D" id="2.40.50.140">
    <property type="entry name" value="Nucleic acid-binding proteins"/>
    <property type="match status" value="1"/>
</dbReference>
<dbReference type="PROSITE" id="PS50126">
    <property type="entry name" value="S1"/>
    <property type="match status" value="1"/>
</dbReference>
<feature type="domain" description="S1 motif" evidence="1">
    <location>
        <begin position="801"/>
        <end position="868"/>
    </location>
</feature>
<dbReference type="InterPro" id="IPR012340">
    <property type="entry name" value="NA-bd_OB-fold"/>
</dbReference>
<dbReference type="InterPro" id="IPR003029">
    <property type="entry name" value="S1_domain"/>
</dbReference>
<dbReference type="RefSeq" id="WP_109962526.1">
    <property type="nucleotide sequence ID" value="NZ_CP029553.1"/>
</dbReference>
<proteinExistence type="predicted"/>
<dbReference type="SMART" id="SM00316">
    <property type="entry name" value="S1"/>
    <property type="match status" value="1"/>
</dbReference>
<protein>
    <submittedName>
        <fullName evidence="2">RNA-binding protein</fullName>
    </submittedName>
</protein>
<dbReference type="EMBL" id="CP029553">
    <property type="protein sequence ID" value="AWN50272.1"/>
    <property type="molecule type" value="Genomic_DNA"/>
</dbReference>
<organism evidence="2 3">
    <name type="scientific">Methylobacterium terrae</name>
    <dbReference type="NCBI Taxonomy" id="2202827"/>
    <lineage>
        <taxon>Bacteria</taxon>
        <taxon>Pseudomonadati</taxon>
        <taxon>Pseudomonadota</taxon>
        <taxon>Alphaproteobacteria</taxon>
        <taxon>Hyphomicrobiales</taxon>
        <taxon>Methylobacteriaceae</taxon>
        <taxon>Methylobacterium</taxon>
    </lineage>
</organism>
<dbReference type="GO" id="GO:0003676">
    <property type="term" value="F:nucleic acid binding"/>
    <property type="evidence" value="ECO:0007669"/>
    <property type="project" value="InterPro"/>
</dbReference>
<dbReference type="CDD" id="cd00164">
    <property type="entry name" value="S1_like"/>
    <property type="match status" value="1"/>
</dbReference>
<evidence type="ECO:0000313" key="2">
    <source>
        <dbReference type="EMBL" id="AWN50272.1"/>
    </source>
</evidence>